<keyword evidence="2" id="KW-1185">Reference proteome</keyword>
<name>A0A0P7I574_9EURY</name>
<evidence type="ECO:0000313" key="1">
    <source>
        <dbReference type="EMBL" id="KPN32145.1"/>
    </source>
</evidence>
<dbReference type="AlphaFoldDB" id="A0A0P7I574"/>
<dbReference type="STRING" id="699431.SY89_02905"/>
<reference evidence="2" key="1">
    <citation type="submission" date="2013-11" db="EMBL/GenBank/DDBJ databases">
        <authorList>
            <person name="Hoang H.T."/>
            <person name="Killian M.L."/>
            <person name="Madson D.M."/>
            <person name="Arruda P.H.E."/>
            <person name="Sun D."/>
            <person name="Schwartz K.J."/>
            <person name="Yoon K."/>
        </authorList>
    </citation>
    <scope>NUCLEOTIDE SEQUENCE [LARGE SCALE GENOMIC DNA]</scope>
    <source>
        <strain evidence="2">CDK2</strain>
    </source>
</reference>
<accession>A0A0P7I574</accession>
<sequence length="56" mass="6005">MIAALGVGAVYVVSRRVLPQIASRLVTEVLPGRVSPSLLARVPERYLEDADRDAGT</sequence>
<evidence type="ECO:0000313" key="2">
    <source>
        <dbReference type="Proteomes" id="UP000050535"/>
    </source>
</evidence>
<protein>
    <submittedName>
        <fullName evidence="1">Uncharacterized protein</fullName>
    </submittedName>
</protein>
<proteinExistence type="predicted"/>
<gene>
    <name evidence="1" type="ORF">SY89_02905</name>
</gene>
<dbReference type="Proteomes" id="UP000050535">
    <property type="component" value="Unassembled WGS sequence"/>
</dbReference>
<comment type="caution">
    <text evidence="1">The sequence shown here is derived from an EMBL/GenBank/DDBJ whole genome shotgun (WGS) entry which is preliminary data.</text>
</comment>
<organism evidence="1 2">
    <name type="scientific">Halolamina pelagica</name>
    <dbReference type="NCBI Taxonomy" id="699431"/>
    <lineage>
        <taxon>Archaea</taxon>
        <taxon>Methanobacteriati</taxon>
        <taxon>Methanobacteriota</taxon>
        <taxon>Stenosarchaea group</taxon>
        <taxon>Halobacteria</taxon>
        <taxon>Halobacteriales</taxon>
        <taxon>Haloferacaceae</taxon>
    </lineage>
</organism>
<dbReference type="EMBL" id="LGUC01000001">
    <property type="protein sequence ID" value="KPN32145.1"/>
    <property type="molecule type" value="Genomic_DNA"/>
</dbReference>